<gene>
    <name evidence="2" type="ORF">SAMN05192558_106296</name>
</gene>
<evidence type="ECO:0000313" key="2">
    <source>
        <dbReference type="EMBL" id="SDP09338.1"/>
    </source>
</evidence>
<dbReference type="Proteomes" id="UP000199651">
    <property type="component" value="Unassembled WGS sequence"/>
</dbReference>
<evidence type="ECO:0000256" key="1">
    <source>
        <dbReference type="SAM" id="Phobius"/>
    </source>
</evidence>
<keyword evidence="3" id="KW-1185">Reference proteome</keyword>
<reference evidence="3" key="1">
    <citation type="submission" date="2016-10" db="EMBL/GenBank/DDBJ databases">
        <authorList>
            <person name="Varghese N."/>
            <person name="Submissions S."/>
        </authorList>
    </citation>
    <scope>NUCLEOTIDE SEQUENCE [LARGE SCALE GENOMIC DNA]</scope>
    <source>
        <strain evidence="3">IBRC-M 10655</strain>
    </source>
</reference>
<protein>
    <recommendedName>
        <fullName evidence="4">DUF2784 domain-containing protein</fullName>
    </recommendedName>
</protein>
<feature type="transmembrane region" description="Helical" evidence="1">
    <location>
        <begin position="6"/>
        <end position="28"/>
    </location>
</feature>
<organism evidence="2 3">
    <name type="scientific">Actinokineospora alba</name>
    <dbReference type="NCBI Taxonomy" id="504798"/>
    <lineage>
        <taxon>Bacteria</taxon>
        <taxon>Bacillati</taxon>
        <taxon>Actinomycetota</taxon>
        <taxon>Actinomycetes</taxon>
        <taxon>Pseudonocardiales</taxon>
        <taxon>Pseudonocardiaceae</taxon>
        <taxon>Actinokineospora</taxon>
    </lineage>
</organism>
<dbReference type="InterPro" id="IPR021218">
    <property type="entry name" value="DUF2784"/>
</dbReference>
<accession>A0A1H0PXW8</accession>
<evidence type="ECO:0000313" key="3">
    <source>
        <dbReference type="Proteomes" id="UP000199651"/>
    </source>
</evidence>
<dbReference type="EMBL" id="FNJB01000006">
    <property type="protein sequence ID" value="SDP09338.1"/>
    <property type="molecule type" value="Genomic_DNA"/>
</dbReference>
<dbReference type="RefSeq" id="WP_091376503.1">
    <property type="nucleotide sequence ID" value="NZ_FNDV01000006.1"/>
</dbReference>
<dbReference type="OrthoDB" id="370375at2"/>
<dbReference type="AlphaFoldDB" id="A0A1H0PXW8"/>
<feature type="transmembrane region" description="Helical" evidence="1">
    <location>
        <begin position="90"/>
        <end position="111"/>
    </location>
</feature>
<keyword evidence="1" id="KW-0472">Membrane</keyword>
<evidence type="ECO:0008006" key="4">
    <source>
        <dbReference type="Google" id="ProtNLM"/>
    </source>
</evidence>
<keyword evidence="1" id="KW-1133">Transmembrane helix</keyword>
<keyword evidence="1" id="KW-0812">Transmembrane</keyword>
<proteinExistence type="predicted"/>
<dbReference type="Pfam" id="PF10861">
    <property type="entry name" value="DUF2784"/>
    <property type="match status" value="1"/>
</dbReference>
<feature type="transmembrane region" description="Helical" evidence="1">
    <location>
        <begin position="35"/>
        <end position="59"/>
    </location>
</feature>
<dbReference type="STRING" id="504798.SAMN05421871_106156"/>
<name>A0A1H0PXW8_9PSEU</name>
<sequence>MAGVLAAATMVVHFIALLYIGLGGFLAWHWPKSIFVHVFFAAWGVIVNVLPVTCPLTAIENYFRRQQGLGDLPGGFNEHYIIGVLFPEDYVQAVAIGALIVLVVSYVGAYARWHRPLVPAK</sequence>